<evidence type="ECO:0000256" key="4">
    <source>
        <dbReference type="ARBA" id="ARBA00008756"/>
    </source>
</evidence>
<evidence type="ECO:0000256" key="3">
    <source>
        <dbReference type="ARBA" id="ARBA00004989"/>
    </source>
</evidence>
<dbReference type="GO" id="GO:0006085">
    <property type="term" value="P:acetyl-CoA biosynthetic process"/>
    <property type="evidence" value="ECO:0007669"/>
    <property type="project" value="UniProtKB-UniPathway"/>
</dbReference>
<dbReference type="SUPFAM" id="SSF52540">
    <property type="entry name" value="P-loop containing nucleoside triphosphate hydrolases"/>
    <property type="match status" value="1"/>
</dbReference>
<keyword evidence="9 13" id="KW-0808">Transferase</keyword>
<comment type="subcellular location">
    <subcellularLocation>
        <location evidence="2 13">Cytoplasm</location>
    </subcellularLocation>
</comment>
<feature type="domain" description="DRTGG" evidence="15">
    <location>
        <begin position="210"/>
        <end position="321"/>
    </location>
</feature>
<dbReference type="GO" id="GO:0005737">
    <property type="term" value="C:cytoplasm"/>
    <property type="evidence" value="ECO:0007669"/>
    <property type="project" value="UniProtKB-SubCell"/>
</dbReference>
<evidence type="ECO:0000256" key="1">
    <source>
        <dbReference type="ARBA" id="ARBA00000705"/>
    </source>
</evidence>
<evidence type="ECO:0000256" key="12">
    <source>
        <dbReference type="ARBA" id="ARBA00049955"/>
    </source>
</evidence>
<sequence length="702" mass="72736">MVASPEGSTGKSAVALALVDAAVGLVERVGVFRPVARAEDRDADPILQALLTRAGSSVPPADAVGVTYEKVHADEEAALAQVLTAYHRLADECDLVVVLGSDFTDVTGPTEFSFNARVAANLAAPMVLVVHGQDRTPEQVRTVVEVCVHEAEAQHADVLGVVVNRVTGGESEADAVAAGAAGIARSSGGEVPLLGAVPDLPLLSAPTVRDVMAAVEGTLLWGDEAALDREVEDVLVGGMNPEHILERLADGQLCIAASDRVEILLTLIAAHTSEGFPTLSAVVLNGGFEVSEQVRALVQGLNLRLPVIETAGNTYETARAAAGARGLLGQGSGRKTAAALALVGGRLDARGVLEQLDVRPTSAVTPLIFQHQLVERAAASRRHLVLPEGGDDRILRAAGRVLTRDLVDLTVLGDVDAMTARARELGVDLSRATLRDPASDPDAERLAELYTELRKHKGMTLATARTVVTDPNTFGTLLVRDGQCDGMVSGAAHTTADTIRPAFQVIGTAPGSTEVSSCFLMCLADRVLVFADCAVIPEPTSDELAGIAVASAATARAFGIEPRVAMLSYSTGESGSGKEVEKVRAATERVRELAPDLPVAGPIQYDAAVEPSVAASKMPDSDVAGRATVLVFPDLNTGNNTYKAVQRMAGALAVGPLLQGLASPVNDLSRGALEDDIVNTILMTAVQAATTQTTPSTAGSPS</sequence>
<evidence type="ECO:0000256" key="6">
    <source>
        <dbReference type="ARBA" id="ARBA00012707"/>
    </source>
</evidence>
<keyword evidence="10 13" id="KW-0012">Acyltransferase</keyword>
<evidence type="ECO:0000256" key="13">
    <source>
        <dbReference type="PIRNR" id="PIRNR006107"/>
    </source>
</evidence>
<protein>
    <recommendedName>
        <fullName evidence="7 13">Phosphate acetyltransferase</fullName>
        <ecNumber evidence="6 13">2.3.1.8</ecNumber>
    </recommendedName>
    <alternativeName>
        <fullName evidence="11 13">Phosphotransacetylase</fullName>
    </alternativeName>
</protein>
<dbReference type="Gene3D" id="3.40.50.10750">
    <property type="entry name" value="Isocitrate/Isopropylmalate dehydrogenase-like"/>
    <property type="match status" value="1"/>
</dbReference>
<comment type="similarity">
    <text evidence="4 13">In the C-terminal section; belongs to the phosphate acetyltransferase and butyryltransferase family.</text>
</comment>
<comment type="domain">
    <text evidence="13">The N-terminal region seems to be important for proper quaternary structure. The C-terminal region contains the substrate-binding site.</text>
</comment>
<dbReference type="InterPro" id="IPR016475">
    <property type="entry name" value="P-Actrans_bac"/>
</dbReference>
<evidence type="ECO:0000256" key="9">
    <source>
        <dbReference type="ARBA" id="ARBA00022679"/>
    </source>
</evidence>
<evidence type="ECO:0000256" key="2">
    <source>
        <dbReference type="ARBA" id="ARBA00004496"/>
    </source>
</evidence>
<proteinExistence type="inferred from homology"/>
<evidence type="ECO:0000256" key="10">
    <source>
        <dbReference type="ARBA" id="ARBA00023315"/>
    </source>
</evidence>
<dbReference type="GO" id="GO:0008959">
    <property type="term" value="F:phosphate acetyltransferase activity"/>
    <property type="evidence" value="ECO:0007669"/>
    <property type="project" value="UniProtKB-EC"/>
</dbReference>
<evidence type="ECO:0000256" key="5">
    <source>
        <dbReference type="ARBA" id="ARBA00009786"/>
    </source>
</evidence>
<dbReference type="PANTHER" id="PTHR43356:SF3">
    <property type="entry name" value="PHOSPHATE ACETYLTRANSFERASE"/>
    <property type="match status" value="1"/>
</dbReference>
<dbReference type="Pfam" id="PF01515">
    <property type="entry name" value="PTA_PTB"/>
    <property type="match status" value="1"/>
</dbReference>
<evidence type="ECO:0000313" key="16">
    <source>
        <dbReference type="EMBL" id="PKZ42038.1"/>
    </source>
</evidence>
<feature type="domain" description="Phosphate acetyl/butaryl transferase" evidence="14">
    <location>
        <begin position="369"/>
        <end position="685"/>
    </location>
</feature>
<dbReference type="InterPro" id="IPR028979">
    <property type="entry name" value="Ser_kin/Pase_Hpr-like_N_sf"/>
</dbReference>
<dbReference type="Proteomes" id="UP000234206">
    <property type="component" value="Unassembled WGS sequence"/>
</dbReference>
<dbReference type="EMBL" id="PKIZ01000007">
    <property type="protein sequence ID" value="PKZ42038.1"/>
    <property type="molecule type" value="Genomic_DNA"/>
</dbReference>
<keyword evidence="8 13" id="KW-0963">Cytoplasm</keyword>
<evidence type="ECO:0000256" key="11">
    <source>
        <dbReference type="ARBA" id="ARBA00031108"/>
    </source>
</evidence>
<dbReference type="Pfam" id="PF07085">
    <property type="entry name" value="DRTGG"/>
    <property type="match status" value="1"/>
</dbReference>
<dbReference type="Gene3D" id="3.40.50.10950">
    <property type="match status" value="1"/>
</dbReference>
<dbReference type="InterPro" id="IPR027417">
    <property type="entry name" value="P-loop_NTPase"/>
</dbReference>
<dbReference type="PANTHER" id="PTHR43356">
    <property type="entry name" value="PHOSPHATE ACETYLTRANSFERASE"/>
    <property type="match status" value="1"/>
</dbReference>
<comment type="similarity">
    <text evidence="5 13">In the N-terminal section; belongs to the CobB/CobQ family.</text>
</comment>
<evidence type="ECO:0000256" key="7">
    <source>
        <dbReference type="ARBA" id="ARBA00021528"/>
    </source>
</evidence>
<name>A0A2I1PBN6_9MICO</name>
<comment type="pathway">
    <text evidence="3 13">Metabolic intermediate biosynthesis; acetyl-CoA biosynthesis; acetyl-CoA from acetate: step 2/2.</text>
</comment>
<dbReference type="SUPFAM" id="SSF53659">
    <property type="entry name" value="Isocitrate/Isopropylmalate dehydrogenase-like"/>
    <property type="match status" value="1"/>
</dbReference>
<dbReference type="InterPro" id="IPR010766">
    <property type="entry name" value="DRTGG"/>
</dbReference>
<accession>A0A2I1PBN6</accession>
<dbReference type="Pfam" id="PF13500">
    <property type="entry name" value="AAA_26"/>
    <property type="match status" value="1"/>
</dbReference>
<comment type="catalytic activity">
    <reaction evidence="1 13">
        <text>acetyl-CoA + phosphate = acetyl phosphate + CoA</text>
        <dbReference type="Rhea" id="RHEA:19521"/>
        <dbReference type="ChEBI" id="CHEBI:22191"/>
        <dbReference type="ChEBI" id="CHEBI:43474"/>
        <dbReference type="ChEBI" id="CHEBI:57287"/>
        <dbReference type="ChEBI" id="CHEBI:57288"/>
        <dbReference type="EC" id="2.3.1.8"/>
    </reaction>
</comment>
<gene>
    <name evidence="16" type="ORF">CYJ76_05080</name>
</gene>
<dbReference type="OrthoDB" id="9808984at2"/>
<dbReference type="InterPro" id="IPR042112">
    <property type="entry name" value="P_AcTrfase_dom2"/>
</dbReference>
<dbReference type="FunFam" id="3.40.50.10750:FF:000001">
    <property type="entry name" value="Phosphate acetyltransferase"/>
    <property type="match status" value="1"/>
</dbReference>
<dbReference type="UniPathway" id="UPA00340">
    <property type="reaction ID" value="UER00459"/>
</dbReference>
<dbReference type="NCBIfam" id="NF004167">
    <property type="entry name" value="PRK05632.1"/>
    <property type="match status" value="1"/>
</dbReference>
<dbReference type="PIRSF" id="PIRSF006107">
    <property type="entry name" value="PhpActrans_proteobac"/>
    <property type="match status" value="1"/>
</dbReference>
<dbReference type="InterPro" id="IPR050500">
    <property type="entry name" value="Phos_Acetyltrans/Butyryltrans"/>
</dbReference>
<organism evidence="16 17">
    <name type="scientific">Kytococcus schroeteri</name>
    <dbReference type="NCBI Taxonomy" id="138300"/>
    <lineage>
        <taxon>Bacteria</taxon>
        <taxon>Bacillati</taxon>
        <taxon>Actinomycetota</taxon>
        <taxon>Actinomycetes</taxon>
        <taxon>Micrococcales</taxon>
        <taxon>Kytococcaceae</taxon>
        <taxon>Kytococcus</taxon>
    </lineage>
</organism>
<reference evidence="16 17" key="1">
    <citation type="submission" date="2017-12" db="EMBL/GenBank/DDBJ databases">
        <title>Phylogenetic diversity of female urinary microbiome.</title>
        <authorList>
            <person name="Thomas-White K."/>
            <person name="Wolfe A.J."/>
        </authorList>
    </citation>
    <scope>NUCLEOTIDE SEQUENCE [LARGE SCALE GENOMIC DNA]</scope>
    <source>
        <strain evidence="16 17">UMB1298</strain>
    </source>
</reference>
<evidence type="ECO:0000256" key="8">
    <source>
        <dbReference type="ARBA" id="ARBA00022490"/>
    </source>
</evidence>
<evidence type="ECO:0000259" key="14">
    <source>
        <dbReference type="Pfam" id="PF01515"/>
    </source>
</evidence>
<keyword evidence="17" id="KW-1185">Reference proteome</keyword>
<comment type="function">
    <text evidence="12 13">Involved in acetate metabolism.</text>
</comment>
<dbReference type="InterPro" id="IPR004614">
    <property type="entry name" value="P_AcTrfase"/>
</dbReference>
<evidence type="ECO:0000313" key="17">
    <source>
        <dbReference type="Proteomes" id="UP000234206"/>
    </source>
</evidence>
<dbReference type="Gene3D" id="3.40.50.300">
    <property type="entry name" value="P-loop containing nucleotide triphosphate hydrolases"/>
    <property type="match status" value="1"/>
</dbReference>
<dbReference type="NCBIfam" id="NF007233">
    <property type="entry name" value="PRK09653.1"/>
    <property type="match status" value="1"/>
</dbReference>
<dbReference type="Gene3D" id="3.40.1390.20">
    <property type="entry name" value="HprK N-terminal domain-like"/>
    <property type="match status" value="1"/>
</dbReference>
<dbReference type="AlphaFoldDB" id="A0A2I1PBN6"/>
<dbReference type="InterPro" id="IPR042113">
    <property type="entry name" value="P_AcTrfase_dom1"/>
</dbReference>
<dbReference type="InterPro" id="IPR002505">
    <property type="entry name" value="PTA_PTB"/>
</dbReference>
<dbReference type="NCBIfam" id="TIGR00651">
    <property type="entry name" value="pta"/>
    <property type="match status" value="1"/>
</dbReference>
<dbReference type="SUPFAM" id="SSF75138">
    <property type="entry name" value="HprK N-terminal domain-like"/>
    <property type="match status" value="1"/>
</dbReference>
<dbReference type="EC" id="2.3.1.8" evidence="6 13"/>
<evidence type="ECO:0000259" key="15">
    <source>
        <dbReference type="Pfam" id="PF07085"/>
    </source>
</evidence>
<comment type="caution">
    <text evidence="16">The sequence shown here is derived from an EMBL/GenBank/DDBJ whole genome shotgun (WGS) entry which is preliminary data.</text>
</comment>